<dbReference type="OrthoDB" id="425950at2759"/>
<evidence type="ECO:0000313" key="2">
    <source>
        <dbReference type="EMBL" id="CDJ61885.1"/>
    </source>
</evidence>
<evidence type="ECO:0000256" key="1">
    <source>
        <dbReference type="SAM" id="Coils"/>
    </source>
</evidence>
<gene>
    <name evidence="2" type="ORF">EMWEY_00045900</name>
</gene>
<dbReference type="EMBL" id="HG722263">
    <property type="protein sequence ID" value="CDJ61885.1"/>
    <property type="molecule type" value="Genomic_DNA"/>
</dbReference>
<organism evidence="2 3">
    <name type="scientific">Eimeria maxima</name>
    <name type="common">Coccidian parasite</name>
    <dbReference type="NCBI Taxonomy" id="5804"/>
    <lineage>
        <taxon>Eukaryota</taxon>
        <taxon>Sar</taxon>
        <taxon>Alveolata</taxon>
        <taxon>Apicomplexa</taxon>
        <taxon>Conoidasida</taxon>
        <taxon>Coccidia</taxon>
        <taxon>Eucoccidiorida</taxon>
        <taxon>Eimeriorina</taxon>
        <taxon>Eimeriidae</taxon>
        <taxon>Eimeria</taxon>
    </lineage>
</organism>
<feature type="coiled-coil region" evidence="1">
    <location>
        <begin position="64"/>
        <end position="95"/>
    </location>
</feature>
<evidence type="ECO:0000313" key="3">
    <source>
        <dbReference type="Proteomes" id="UP000030763"/>
    </source>
</evidence>
<dbReference type="VEuPathDB" id="ToxoDB:EMWEY_00045900"/>
<dbReference type="RefSeq" id="XP_013338535.1">
    <property type="nucleotide sequence ID" value="XM_013483081.1"/>
</dbReference>
<protein>
    <submittedName>
        <fullName evidence="2">Uncharacterized protein</fullName>
    </submittedName>
</protein>
<dbReference type="Proteomes" id="UP000030763">
    <property type="component" value="Unassembled WGS sequence"/>
</dbReference>
<name>U6MJQ7_EIMMA</name>
<proteinExistence type="predicted"/>
<dbReference type="AlphaFoldDB" id="U6MJQ7"/>
<reference evidence="2" key="2">
    <citation type="submission" date="2013-10" db="EMBL/GenBank/DDBJ databases">
        <authorList>
            <person name="Aslett M."/>
        </authorList>
    </citation>
    <scope>NUCLEOTIDE SEQUENCE [LARGE SCALE GENOMIC DNA]</scope>
    <source>
        <strain evidence="2">Weybridge</strain>
    </source>
</reference>
<reference evidence="2" key="1">
    <citation type="submission" date="2013-10" db="EMBL/GenBank/DDBJ databases">
        <title>Genomic analysis of the causative agents of coccidiosis in chickens.</title>
        <authorList>
            <person name="Reid A.J."/>
            <person name="Blake D."/>
            <person name="Billington K."/>
            <person name="Browne H."/>
            <person name="Dunn M."/>
            <person name="Hung S."/>
            <person name="Kawahara F."/>
            <person name="Miranda-Saavedra D."/>
            <person name="Mourier T."/>
            <person name="Nagra H."/>
            <person name="Otto T.D."/>
            <person name="Rawlings N."/>
            <person name="Sanchez A."/>
            <person name="Sanders M."/>
            <person name="Subramaniam C."/>
            <person name="Tay Y."/>
            <person name="Dear P."/>
            <person name="Doerig C."/>
            <person name="Gruber A."/>
            <person name="Parkinson J."/>
            <person name="Shirley M."/>
            <person name="Wan K.L."/>
            <person name="Berriman M."/>
            <person name="Tomley F."/>
            <person name="Pain A."/>
        </authorList>
    </citation>
    <scope>NUCLEOTIDE SEQUENCE [LARGE SCALE GENOMIC DNA]</scope>
    <source>
        <strain evidence="2">Weybridge</strain>
    </source>
</reference>
<dbReference type="GeneID" id="25338576"/>
<keyword evidence="3" id="KW-1185">Reference proteome</keyword>
<accession>U6MJQ7</accession>
<sequence>MHRMAHSATTDDEPSLHLTITIPTAEFCHGVMMSRLIKRLMMQHRLLDANERHARTAIIKRSGLESAAAAAAAAQQQKEQQTEQLQQEISKHLNTNNLVALCEEHGKELAIMQRSQYNDAQEVPAQAPLRWQSIIRLQDGVFFAVSRCL</sequence>
<keyword evidence="1" id="KW-0175">Coiled coil</keyword>